<organism evidence="1 2">
    <name type="scientific">Pigmentiphaga kullae</name>
    <dbReference type="NCBI Taxonomy" id="151784"/>
    <lineage>
        <taxon>Bacteria</taxon>
        <taxon>Pseudomonadati</taxon>
        <taxon>Pseudomonadota</taxon>
        <taxon>Betaproteobacteria</taxon>
        <taxon>Burkholderiales</taxon>
        <taxon>Alcaligenaceae</taxon>
        <taxon>Pigmentiphaga</taxon>
    </lineage>
</organism>
<reference evidence="1 2" key="1">
    <citation type="submission" date="2019-02" db="EMBL/GenBank/DDBJ databases">
        <title>Genomic Encyclopedia of Type Strains, Phase IV (KMG-IV): sequencing the most valuable type-strain genomes for metagenomic binning, comparative biology and taxonomic classification.</title>
        <authorList>
            <person name="Goeker M."/>
        </authorList>
    </citation>
    <scope>NUCLEOTIDE SEQUENCE [LARGE SCALE GENOMIC DNA]</scope>
    <source>
        <strain evidence="1 2">K24</strain>
    </source>
</reference>
<evidence type="ECO:0000313" key="2">
    <source>
        <dbReference type="Proteomes" id="UP000292445"/>
    </source>
</evidence>
<dbReference type="EMBL" id="SGXC01000001">
    <property type="protein sequence ID" value="RZS84433.1"/>
    <property type="molecule type" value="Genomic_DNA"/>
</dbReference>
<proteinExistence type="predicted"/>
<dbReference type="OrthoDB" id="8689594at2"/>
<name>A0A4Q7NHT8_9BURK</name>
<sequence length="330" mass="37303">MSTLQLSLGCCDYDRTRALFDGRVAIEGCALVPLALHPEEIFHRAFNGQEFDISELSLSSHTVMTARGQTDYVAIPAFVSRVFRHSGIYIRTDRGIDSPAALKGRKIGVPEYQITANVWIRGMLQDEFGLHPRDVHWRRGGVEQPGREERAPIDLPPDIDVRQIGNDETLSGLLESGELDAVFSAKAPSCFQRGVPGVGLMFPDFRSVERDYFSRTRLFPIMHVVGIRRALVDKHPWLPVSVYKAFVQAKRLAMEELAQIGHLYASLPWGVAEYHASRELMGDDFWSYGLEPNRHVLETFTRYHHEQGLSPRRVAPEELFHPGVLNLSKN</sequence>
<dbReference type="Gene3D" id="3.40.190.10">
    <property type="entry name" value="Periplasmic binding protein-like II"/>
    <property type="match status" value="1"/>
</dbReference>
<dbReference type="SUPFAM" id="SSF53850">
    <property type="entry name" value="Periplasmic binding protein-like II"/>
    <property type="match status" value="1"/>
</dbReference>
<keyword evidence="2" id="KW-1185">Reference proteome</keyword>
<accession>A0A4Q7NHT8</accession>
<dbReference type="RefSeq" id="WP_130355799.1">
    <property type="nucleotide sequence ID" value="NZ_SGXC01000001.1"/>
</dbReference>
<gene>
    <name evidence="1" type="ORF">EV675_0450</name>
</gene>
<dbReference type="Proteomes" id="UP000292445">
    <property type="component" value="Unassembled WGS sequence"/>
</dbReference>
<evidence type="ECO:0000313" key="1">
    <source>
        <dbReference type="EMBL" id="RZS84433.1"/>
    </source>
</evidence>
<comment type="caution">
    <text evidence="1">The sequence shown here is derived from an EMBL/GenBank/DDBJ whole genome shotgun (WGS) entry which is preliminary data.</text>
</comment>
<protein>
    <submittedName>
        <fullName evidence="1">4,5-dihydroxyphthalate decarboxylase</fullName>
    </submittedName>
</protein>
<dbReference type="AlphaFoldDB" id="A0A4Q7NHT8"/>